<dbReference type="Pfam" id="PF13442">
    <property type="entry name" value="Cytochrome_CBB3"/>
    <property type="match status" value="1"/>
</dbReference>
<keyword evidence="1 4" id="KW-0349">Heme</keyword>
<evidence type="ECO:0000256" key="1">
    <source>
        <dbReference type="ARBA" id="ARBA00022617"/>
    </source>
</evidence>
<feature type="chain" id="PRO_5016858548" evidence="6">
    <location>
        <begin position="26"/>
        <end position="803"/>
    </location>
</feature>
<keyword evidence="6" id="KW-0732">Signal</keyword>
<dbReference type="EMBL" id="QNRR01000001">
    <property type="protein sequence ID" value="RBP47897.1"/>
    <property type="molecule type" value="Genomic_DNA"/>
</dbReference>
<evidence type="ECO:0000259" key="7">
    <source>
        <dbReference type="PROSITE" id="PS51007"/>
    </source>
</evidence>
<dbReference type="Pfam" id="PF07627">
    <property type="entry name" value="PSCyt3"/>
    <property type="match status" value="1"/>
</dbReference>
<dbReference type="InterPro" id="IPR009056">
    <property type="entry name" value="Cyt_c-like_dom"/>
</dbReference>
<evidence type="ECO:0000256" key="4">
    <source>
        <dbReference type="PROSITE-ProRule" id="PRU00433"/>
    </source>
</evidence>
<dbReference type="InterPro" id="IPR013042">
    <property type="entry name" value="DUF1592"/>
</dbReference>
<dbReference type="InterPro" id="IPR011658">
    <property type="entry name" value="PA14_dom"/>
</dbReference>
<proteinExistence type="predicted"/>
<feature type="domain" description="Cytochrome c" evidence="7">
    <location>
        <begin position="35"/>
        <end position="108"/>
    </location>
</feature>
<evidence type="ECO:0000256" key="2">
    <source>
        <dbReference type="ARBA" id="ARBA00022723"/>
    </source>
</evidence>
<feature type="signal peptide" evidence="6">
    <location>
        <begin position="1"/>
        <end position="25"/>
    </location>
</feature>
<dbReference type="GO" id="GO:0009055">
    <property type="term" value="F:electron transfer activity"/>
    <property type="evidence" value="ECO:0007669"/>
    <property type="project" value="InterPro"/>
</dbReference>
<dbReference type="RefSeq" id="WP_113956794.1">
    <property type="nucleotide sequence ID" value="NZ_QNRR01000001.1"/>
</dbReference>
<name>A0A366HUX2_9BACT</name>
<evidence type="ECO:0000313" key="9">
    <source>
        <dbReference type="EMBL" id="RBP47897.1"/>
    </source>
</evidence>
<dbReference type="Proteomes" id="UP000253426">
    <property type="component" value="Unassembled WGS sequence"/>
</dbReference>
<evidence type="ECO:0000256" key="6">
    <source>
        <dbReference type="SAM" id="SignalP"/>
    </source>
</evidence>
<feature type="region of interest" description="Disordered" evidence="5">
    <location>
        <begin position="164"/>
        <end position="194"/>
    </location>
</feature>
<dbReference type="Gene3D" id="3.90.182.10">
    <property type="entry name" value="Toxin - Anthrax Protective Antigen,domain 1"/>
    <property type="match status" value="1"/>
</dbReference>
<dbReference type="Pfam" id="PF07631">
    <property type="entry name" value="PSD4"/>
    <property type="match status" value="1"/>
</dbReference>
<accession>A0A366HUX2</accession>
<dbReference type="OrthoDB" id="174569at2"/>
<dbReference type="InterPro" id="IPR013039">
    <property type="entry name" value="DUF1588"/>
</dbReference>
<gene>
    <name evidence="9" type="ORF">DES53_101697</name>
</gene>
<dbReference type="AlphaFoldDB" id="A0A366HUX2"/>
<dbReference type="PROSITE" id="PS51007">
    <property type="entry name" value="CYTC"/>
    <property type="match status" value="1"/>
</dbReference>
<dbReference type="Pfam" id="PF07691">
    <property type="entry name" value="PA14"/>
    <property type="match status" value="1"/>
</dbReference>
<feature type="domain" description="PA14" evidence="8">
    <location>
        <begin position="179"/>
        <end position="322"/>
    </location>
</feature>
<reference evidence="9 10" key="1">
    <citation type="submission" date="2018-06" db="EMBL/GenBank/DDBJ databases">
        <title>Genomic Encyclopedia of Type Strains, Phase IV (KMG-IV): sequencing the most valuable type-strain genomes for metagenomic binning, comparative biology and taxonomic classification.</title>
        <authorList>
            <person name="Goeker M."/>
        </authorList>
    </citation>
    <scope>NUCLEOTIDE SEQUENCE [LARGE SCALE GENOMIC DNA]</scope>
    <source>
        <strain evidence="9 10">DSM 25532</strain>
    </source>
</reference>
<dbReference type="InterPro" id="IPR036909">
    <property type="entry name" value="Cyt_c-like_dom_sf"/>
</dbReference>
<protein>
    <submittedName>
        <fullName evidence="9">Cytochrome c553</fullName>
    </submittedName>
</protein>
<dbReference type="PROSITE" id="PS51820">
    <property type="entry name" value="PA14"/>
    <property type="match status" value="1"/>
</dbReference>
<dbReference type="InterPro" id="IPR037524">
    <property type="entry name" value="PA14/GLEYA"/>
</dbReference>
<evidence type="ECO:0000313" key="10">
    <source>
        <dbReference type="Proteomes" id="UP000253426"/>
    </source>
</evidence>
<organism evidence="9 10">
    <name type="scientific">Roseimicrobium gellanilyticum</name>
    <dbReference type="NCBI Taxonomy" id="748857"/>
    <lineage>
        <taxon>Bacteria</taxon>
        <taxon>Pseudomonadati</taxon>
        <taxon>Verrucomicrobiota</taxon>
        <taxon>Verrucomicrobiia</taxon>
        <taxon>Verrucomicrobiales</taxon>
        <taxon>Verrucomicrobiaceae</taxon>
        <taxon>Roseimicrobium</taxon>
    </lineage>
</organism>
<feature type="compositionally biased region" description="Basic and acidic residues" evidence="5">
    <location>
        <begin position="182"/>
        <end position="194"/>
    </location>
</feature>
<feature type="compositionally biased region" description="Pro residues" evidence="5">
    <location>
        <begin position="167"/>
        <end position="178"/>
    </location>
</feature>
<dbReference type="GO" id="GO:0020037">
    <property type="term" value="F:heme binding"/>
    <property type="evidence" value="ECO:0007669"/>
    <property type="project" value="InterPro"/>
</dbReference>
<dbReference type="Gene3D" id="1.10.760.10">
    <property type="entry name" value="Cytochrome c-like domain"/>
    <property type="match status" value="1"/>
</dbReference>
<keyword evidence="3 4" id="KW-0408">Iron</keyword>
<keyword evidence="10" id="KW-1185">Reference proteome</keyword>
<keyword evidence="2 4" id="KW-0479">Metal-binding</keyword>
<evidence type="ECO:0000256" key="3">
    <source>
        <dbReference type="ARBA" id="ARBA00023004"/>
    </source>
</evidence>
<comment type="caution">
    <text evidence="9">The sequence shown here is derived from an EMBL/GenBank/DDBJ whole genome shotgun (WGS) entry which is preliminary data.</text>
</comment>
<dbReference type="GO" id="GO:0046872">
    <property type="term" value="F:metal ion binding"/>
    <property type="evidence" value="ECO:0007669"/>
    <property type="project" value="UniProtKB-KW"/>
</dbReference>
<evidence type="ECO:0000259" key="8">
    <source>
        <dbReference type="PROSITE" id="PS51820"/>
    </source>
</evidence>
<dbReference type="SUPFAM" id="SSF46626">
    <property type="entry name" value="Cytochrome c"/>
    <property type="match status" value="1"/>
</dbReference>
<dbReference type="SMART" id="SM00758">
    <property type="entry name" value="PA14"/>
    <property type="match status" value="1"/>
</dbReference>
<sequence length="803" mass="90176">MPVPTLRRAPILPSLLLMGLFPTTAALHGASVAPDQNHPGAVIYRNTCLECHGAKGEGVAGKYDDPLHGERSLESLTKRIERTMPEGKEGTCVGDDAKNVAEYIYHAFYSAEAQARNAPAPLRDLTHLTNSQYRTSVADIMARFRQPLERLPNERGLKGRYNGFEIEPPPPPLHGPPRPGKKKLEPVVDEDRERPKFRMERLDPQVAFSFGADSPAPGKAVSDEFSIRWEGSLIVEETGSYEFILKTENGVRLTINDFEKSLIDAWVTPGPDVREEKKSIHLIGGRVYPISVEFFKFKDKTASVALQWKPPHGVQENIPSRFLIPQRGSEVFVSSTNFPADDRSDGYERGTGMSKDWEQATTDAAIELAEYVEKRLDRLAGTKAGAPDRADKLKDFAKRFAEATYRRPLTPEEQQVFIDGQFTKAPTPEMGVKRVVLLALKSPVFLYPGLADQQDKPDYKIATRLALDLWDSIPDKRLLEAAAQGKLRKKEEIRSQAVRMVTDPRTKAKLHGFFHHWLELERAEMIAKDSKTFPDFSAAVVADLRSSLWMFIDQVIWSERSDYRELLQADYLMLNERLAKFYSGGKEKPAGSEFQRVSFENKQRTGVLTHPYLLSSFAYTNQSSPIHRGVFITRNIVGMDIKPPPDDVKFDDAHFNPKLTMREKVTELTKSGACMGCHGTINPLGFSLENYDAIGRFRLQDNNKPVDATSELETHDGKTLKLTGPRDIAQYAVANPAGHLAFIRHLFNHTVKQPHLAYGPETLEGLRQSFEKNQFSVQKLLQDIAVLSASQDLPEIQGTVTQK</sequence>
<dbReference type="SUPFAM" id="SSF56988">
    <property type="entry name" value="Anthrax protective antigen"/>
    <property type="match status" value="1"/>
</dbReference>
<evidence type="ECO:0000256" key="5">
    <source>
        <dbReference type="SAM" id="MobiDB-lite"/>
    </source>
</evidence>